<dbReference type="Proteomes" id="UP001152622">
    <property type="component" value="Chromosome 10"/>
</dbReference>
<dbReference type="PROSITE" id="PS50268">
    <property type="entry name" value="CADHERIN_2"/>
    <property type="match status" value="1"/>
</dbReference>
<dbReference type="GO" id="GO:0000902">
    <property type="term" value="P:cell morphogenesis"/>
    <property type="evidence" value="ECO:0007669"/>
    <property type="project" value="TreeGrafter"/>
</dbReference>
<evidence type="ECO:0000259" key="6">
    <source>
        <dbReference type="PROSITE" id="PS50268"/>
    </source>
</evidence>
<dbReference type="InterPro" id="IPR039808">
    <property type="entry name" value="Cadherin"/>
</dbReference>
<dbReference type="GO" id="GO:0016342">
    <property type="term" value="C:catenin complex"/>
    <property type="evidence" value="ECO:0007669"/>
    <property type="project" value="TreeGrafter"/>
</dbReference>
<dbReference type="GO" id="GO:0045296">
    <property type="term" value="F:cadherin binding"/>
    <property type="evidence" value="ECO:0007669"/>
    <property type="project" value="TreeGrafter"/>
</dbReference>
<protein>
    <recommendedName>
        <fullName evidence="6">Cadherin domain-containing protein</fullName>
    </recommendedName>
</protein>
<dbReference type="PRINTS" id="PR00205">
    <property type="entry name" value="CADHERIN"/>
</dbReference>
<evidence type="ECO:0000256" key="5">
    <source>
        <dbReference type="PROSITE-ProRule" id="PRU00043"/>
    </source>
</evidence>
<comment type="subcellular location">
    <subcellularLocation>
        <location evidence="1">Membrane</location>
    </subcellularLocation>
</comment>
<dbReference type="GO" id="GO:0044331">
    <property type="term" value="P:cell-cell adhesion mediated by cadherin"/>
    <property type="evidence" value="ECO:0007669"/>
    <property type="project" value="TreeGrafter"/>
</dbReference>
<dbReference type="GO" id="GO:0007043">
    <property type="term" value="P:cell-cell junction assembly"/>
    <property type="evidence" value="ECO:0007669"/>
    <property type="project" value="TreeGrafter"/>
</dbReference>
<name>A0A9Q1EZG4_SYNKA</name>
<evidence type="ECO:0000313" key="7">
    <source>
        <dbReference type="EMBL" id="KAJ8347960.1"/>
    </source>
</evidence>
<proteinExistence type="predicted"/>
<dbReference type="GO" id="GO:0008013">
    <property type="term" value="F:beta-catenin binding"/>
    <property type="evidence" value="ECO:0007669"/>
    <property type="project" value="TreeGrafter"/>
</dbReference>
<dbReference type="GO" id="GO:0005912">
    <property type="term" value="C:adherens junction"/>
    <property type="evidence" value="ECO:0007669"/>
    <property type="project" value="TreeGrafter"/>
</dbReference>
<dbReference type="Gene3D" id="2.60.40.60">
    <property type="entry name" value="Cadherins"/>
    <property type="match status" value="2"/>
</dbReference>
<accession>A0A9Q1EZG4</accession>
<dbReference type="OrthoDB" id="6491773at2759"/>
<dbReference type="GO" id="GO:0016477">
    <property type="term" value="P:cell migration"/>
    <property type="evidence" value="ECO:0007669"/>
    <property type="project" value="TreeGrafter"/>
</dbReference>
<dbReference type="SUPFAM" id="SSF49313">
    <property type="entry name" value="Cadherin-like"/>
    <property type="match status" value="2"/>
</dbReference>
<keyword evidence="3 5" id="KW-0106">Calcium</keyword>
<feature type="domain" description="Cadherin" evidence="6">
    <location>
        <begin position="24"/>
        <end position="133"/>
    </location>
</feature>
<sequence>MNDAVRKTLIVILDDANDNRPIYDDAPFNKDVFENTAVDTVLFQVTARDADYGLASLVSYKIVDSSSAFAFITVIDVPDLAPRFLNLPYSAIVNEHTAVGQTVFQVQAIDPDTGVNDKIHFSIQNINDNKPGFYNCHPECNFEEEARHFTGSINEQSSRGVAVGDLNIMARDLDEVS</sequence>
<dbReference type="AlphaFoldDB" id="A0A9Q1EZG4"/>
<evidence type="ECO:0000313" key="8">
    <source>
        <dbReference type="Proteomes" id="UP001152622"/>
    </source>
</evidence>
<organism evidence="7 8">
    <name type="scientific">Synaphobranchus kaupii</name>
    <name type="common">Kaup's arrowtooth eel</name>
    <dbReference type="NCBI Taxonomy" id="118154"/>
    <lineage>
        <taxon>Eukaryota</taxon>
        <taxon>Metazoa</taxon>
        <taxon>Chordata</taxon>
        <taxon>Craniata</taxon>
        <taxon>Vertebrata</taxon>
        <taxon>Euteleostomi</taxon>
        <taxon>Actinopterygii</taxon>
        <taxon>Neopterygii</taxon>
        <taxon>Teleostei</taxon>
        <taxon>Anguilliformes</taxon>
        <taxon>Synaphobranchidae</taxon>
        <taxon>Synaphobranchus</taxon>
    </lineage>
</organism>
<dbReference type="PANTHER" id="PTHR24027:SF411">
    <property type="entry name" value="CADHERIN DOMAIN-CONTAINING PROTEIN"/>
    <property type="match status" value="1"/>
</dbReference>
<comment type="caution">
    <text evidence="7">The sequence shown here is derived from an EMBL/GenBank/DDBJ whole genome shotgun (WGS) entry which is preliminary data.</text>
</comment>
<dbReference type="EMBL" id="JAINUF010000010">
    <property type="protein sequence ID" value="KAJ8347960.1"/>
    <property type="molecule type" value="Genomic_DNA"/>
</dbReference>
<dbReference type="GO" id="GO:0016339">
    <property type="term" value="P:calcium-dependent cell-cell adhesion via plasma membrane cell adhesion molecules"/>
    <property type="evidence" value="ECO:0007669"/>
    <property type="project" value="TreeGrafter"/>
</dbReference>
<evidence type="ECO:0000256" key="2">
    <source>
        <dbReference type="ARBA" id="ARBA00022737"/>
    </source>
</evidence>
<gene>
    <name evidence="7" type="ORF">SKAU_G00265490</name>
</gene>
<evidence type="ECO:0000256" key="4">
    <source>
        <dbReference type="ARBA" id="ARBA00023136"/>
    </source>
</evidence>
<keyword evidence="2" id="KW-0677">Repeat</keyword>
<dbReference type="InterPro" id="IPR015919">
    <property type="entry name" value="Cadherin-like_sf"/>
</dbReference>
<dbReference type="CDD" id="cd11304">
    <property type="entry name" value="Cadherin_repeat"/>
    <property type="match status" value="1"/>
</dbReference>
<dbReference type="InterPro" id="IPR002126">
    <property type="entry name" value="Cadherin-like_dom"/>
</dbReference>
<dbReference type="GO" id="GO:0005509">
    <property type="term" value="F:calcium ion binding"/>
    <property type="evidence" value="ECO:0007669"/>
    <property type="project" value="UniProtKB-UniRule"/>
</dbReference>
<evidence type="ECO:0000256" key="1">
    <source>
        <dbReference type="ARBA" id="ARBA00004370"/>
    </source>
</evidence>
<keyword evidence="4" id="KW-0472">Membrane</keyword>
<evidence type="ECO:0000256" key="3">
    <source>
        <dbReference type="ARBA" id="ARBA00022837"/>
    </source>
</evidence>
<dbReference type="GO" id="GO:0007156">
    <property type="term" value="P:homophilic cell adhesion via plasma membrane adhesion molecules"/>
    <property type="evidence" value="ECO:0007669"/>
    <property type="project" value="InterPro"/>
</dbReference>
<dbReference type="GO" id="GO:0034332">
    <property type="term" value="P:adherens junction organization"/>
    <property type="evidence" value="ECO:0007669"/>
    <property type="project" value="TreeGrafter"/>
</dbReference>
<reference evidence="7" key="1">
    <citation type="journal article" date="2023" name="Science">
        <title>Genome structures resolve the early diversification of teleost fishes.</title>
        <authorList>
            <person name="Parey E."/>
            <person name="Louis A."/>
            <person name="Montfort J."/>
            <person name="Bouchez O."/>
            <person name="Roques C."/>
            <person name="Iampietro C."/>
            <person name="Lluch J."/>
            <person name="Castinel A."/>
            <person name="Donnadieu C."/>
            <person name="Desvignes T."/>
            <person name="Floi Bucao C."/>
            <person name="Jouanno E."/>
            <person name="Wen M."/>
            <person name="Mejri S."/>
            <person name="Dirks R."/>
            <person name="Jansen H."/>
            <person name="Henkel C."/>
            <person name="Chen W.J."/>
            <person name="Zahm M."/>
            <person name="Cabau C."/>
            <person name="Klopp C."/>
            <person name="Thompson A.W."/>
            <person name="Robinson-Rechavi M."/>
            <person name="Braasch I."/>
            <person name="Lecointre G."/>
            <person name="Bobe J."/>
            <person name="Postlethwait J.H."/>
            <person name="Berthelot C."/>
            <person name="Roest Crollius H."/>
            <person name="Guiguen Y."/>
        </authorList>
    </citation>
    <scope>NUCLEOTIDE SEQUENCE</scope>
    <source>
        <strain evidence="7">WJC10195</strain>
    </source>
</reference>
<keyword evidence="8" id="KW-1185">Reference proteome</keyword>
<dbReference type="PANTHER" id="PTHR24027">
    <property type="entry name" value="CADHERIN-23"/>
    <property type="match status" value="1"/>
</dbReference>